<sequence length="661" mass="71123">MGRRTGGTRTTEYEQNKDFGYYVPRSYWASRVAPYVGEWAAVGGMWAAGAATHVLCADSEVLPWVTPGLTLLGTGLSAVAWKAGAARGLSTRLHATATTALGGLWLTASSIVAPWTQPMTGLCLYGGAAVALSWNIRRVLSRGSGNGGEDGTGGLFEKIKLAGVRTGQVAVAPNKVVVPLALEAGEVSIEDVQKSADKVAQVLRLHKGSVRITGDPDDLSRGEMTIVPQDVLRKPQPWPGPSHPGGSITDPLVSGLYEDNEPQCLYLPGDKKTQRQATHYVVQGMNGSGKSHGAKLVWAEILTRINVNLLVLDPSKGEQTVGFLGDDTPVVIGQQQCQDLISKVPDVITDRATQLGRWGFDQWTPEAHAKHGMPYLVIWVEEAPRVLEDARTITRIAQEARSAGISLVLSLQKASFRQMSTDIRSQLGGVWCFGVSQIEDAAFTLSEEVIDAGARPDRWKNRRPGCNYLEGPGIEEERFPVPARTFDVGSDELSEAIQAHADVRAPLWEPTARILGLPVKPASEKGTAVPAPKPTQSTDDLDVLPLPEGDDVPPLPENDDPDLECGPEDELPTLPETEWPGGKPTRKQAIAMLHSAIEELIAQGRTELTVRDLPDPALLGRGRAWLSGELGQFALQGLLVEDGQDGQAIRYRIPTREADAA</sequence>
<name>A0A290Z3T1_9PSEU</name>
<organism evidence="2 4">
    <name type="scientific">Actinosynnema pretiosum</name>
    <dbReference type="NCBI Taxonomy" id="42197"/>
    <lineage>
        <taxon>Bacteria</taxon>
        <taxon>Bacillati</taxon>
        <taxon>Actinomycetota</taxon>
        <taxon>Actinomycetes</taxon>
        <taxon>Pseudonocardiales</taxon>
        <taxon>Pseudonocardiaceae</taxon>
        <taxon>Actinosynnema</taxon>
    </lineage>
</organism>
<dbReference type="AlphaFoldDB" id="A0A290Z3T1"/>
<dbReference type="PANTHER" id="PTHR22683">
    <property type="entry name" value="SPORULATION PROTEIN RELATED"/>
    <property type="match status" value="1"/>
</dbReference>
<dbReference type="KEGG" id="apre:CNX65_10270"/>
<dbReference type="KEGG" id="apre:CNX65_32725"/>
<evidence type="ECO:0000313" key="2">
    <source>
        <dbReference type="EMBL" id="ATE53629.1"/>
    </source>
</evidence>
<evidence type="ECO:0000313" key="3">
    <source>
        <dbReference type="EMBL" id="ATE57487.1"/>
    </source>
</evidence>
<evidence type="ECO:0000313" key="4">
    <source>
        <dbReference type="Proteomes" id="UP000218505"/>
    </source>
</evidence>
<gene>
    <name evidence="2" type="ORF">CNX65_10270</name>
    <name evidence="3" type="ORF">CNX65_32725</name>
</gene>
<dbReference type="EMBL" id="CP023445">
    <property type="protein sequence ID" value="ATE57487.1"/>
    <property type="molecule type" value="Genomic_DNA"/>
</dbReference>
<feature type="compositionally biased region" description="Acidic residues" evidence="1">
    <location>
        <begin position="557"/>
        <end position="571"/>
    </location>
</feature>
<dbReference type="Gene3D" id="3.40.50.300">
    <property type="entry name" value="P-loop containing nucleotide triphosphate hydrolases"/>
    <property type="match status" value="1"/>
</dbReference>
<evidence type="ECO:0000256" key="1">
    <source>
        <dbReference type="SAM" id="MobiDB-lite"/>
    </source>
</evidence>
<feature type="region of interest" description="Disordered" evidence="1">
    <location>
        <begin position="518"/>
        <end position="584"/>
    </location>
</feature>
<evidence type="ECO:0008006" key="5">
    <source>
        <dbReference type="Google" id="ProtNLM"/>
    </source>
</evidence>
<dbReference type="EMBL" id="CP023445">
    <property type="protein sequence ID" value="ATE53629.1"/>
    <property type="molecule type" value="Genomic_DNA"/>
</dbReference>
<dbReference type="InterPro" id="IPR027417">
    <property type="entry name" value="P-loop_NTPase"/>
</dbReference>
<keyword evidence="4" id="KW-1185">Reference proteome</keyword>
<dbReference type="Proteomes" id="UP000218505">
    <property type="component" value="Chromosome"/>
</dbReference>
<protein>
    <recommendedName>
        <fullName evidence="5">TraB protein</fullName>
    </recommendedName>
</protein>
<dbReference type="RefSeq" id="WP_096492567.1">
    <property type="nucleotide sequence ID" value="NZ_CP023445.1"/>
</dbReference>
<reference evidence="2" key="1">
    <citation type="submission" date="2017-09" db="EMBL/GenBank/DDBJ databases">
        <title>Complete Genome Sequence of ansamitocin-producing Bacterium Actinosynnema pretiosum X47.</title>
        <authorList>
            <person name="Cao G."/>
            <person name="Zong G."/>
            <person name="Zhong C."/>
            <person name="Fu J."/>
        </authorList>
    </citation>
    <scope>NUCLEOTIDE SEQUENCE [LARGE SCALE GENOMIC DNA]</scope>
    <source>
        <strain evidence="2">X47</strain>
    </source>
</reference>
<dbReference type="NCBIfam" id="NF041214">
    <property type="entry name" value="plasmid_TraB"/>
    <property type="match status" value="1"/>
</dbReference>
<accession>A0A290Z3T1</accession>
<proteinExistence type="predicted"/>
<dbReference type="SUPFAM" id="SSF52540">
    <property type="entry name" value="P-loop containing nucleoside triphosphate hydrolases"/>
    <property type="match status" value="1"/>
</dbReference>
<dbReference type="PANTHER" id="PTHR22683:SF41">
    <property type="entry name" value="DNA TRANSLOCASE FTSK"/>
    <property type="match status" value="1"/>
</dbReference>
<dbReference type="InterPro" id="IPR050206">
    <property type="entry name" value="FtsK/SpoIIIE/SftA"/>
</dbReference>